<feature type="transmembrane region" description="Helical" evidence="1">
    <location>
        <begin position="79"/>
        <end position="97"/>
    </location>
</feature>
<keyword evidence="1" id="KW-0472">Membrane</keyword>
<keyword evidence="1" id="KW-0812">Transmembrane</keyword>
<evidence type="ECO:0000313" key="3">
    <source>
        <dbReference type="Proteomes" id="UP000263377"/>
    </source>
</evidence>
<dbReference type="EMBL" id="QVIG01000001">
    <property type="protein sequence ID" value="RGD62697.1"/>
    <property type="molecule type" value="Genomic_DNA"/>
</dbReference>
<feature type="transmembrane region" description="Helical" evidence="1">
    <location>
        <begin position="156"/>
        <end position="173"/>
    </location>
</feature>
<dbReference type="AlphaFoldDB" id="A0A373A546"/>
<evidence type="ECO:0000256" key="1">
    <source>
        <dbReference type="SAM" id="Phobius"/>
    </source>
</evidence>
<comment type="caution">
    <text evidence="2">The sequence shown here is derived from an EMBL/GenBank/DDBJ whole genome shotgun (WGS) entry which is preliminary data.</text>
</comment>
<feature type="transmembrane region" description="Helical" evidence="1">
    <location>
        <begin position="185"/>
        <end position="209"/>
    </location>
</feature>
<dbReference type="Proteomes" id="UP000263377">
    <property type="component" value="Unassembled WGS sequence"/>
</dbReference>
<protein>
    <submittedName>
        <fullName evidence="2">Uncharacterized protein</fullName>
    </submittedName>
</protein>
<evidence type="ECO:0000313" key="2">
    <source>
        <dbReference type="EMBL" id="RGD62697.1"/>
    </source>
</evidence>
<feature type="transmembrane region" description="Helical" evidence="1">
    <location>
        <begin position="221"/>
        <end position="244"/>
    </location>
</feature>
<feature type="transmembrane region" description="Helical" evidence="1">
    <location>
        <begin position="250"/>
        <end position="269"/>
    </location>
</feature>
<keyword evidence="3" id="KW-1185">Reference proteome</keyword>
<organism evidence="2 3">
    <name type="scientific">Kitasatospora xanthocidica</name>
    <dbReference type="NCBI Taxonomy" id="83382"/>
    <lineage>
        <taxon>Bacteria</taxon>
        <taxon>Bacillati</taxon>
        <taxon>Actinomycetota</taxon>
        <taxon>Actinomycetes</taxon>
        <taxon>Kitasatosporales</taxon>
        <taxon>Streptomycetaceae</taxon>
        <taxon>Kitasatospora</taxon>
    </lineage>
</organism>
<feature type="transmembrane region" description="Helical" evidence="1">
    <location>
        <begin position="117"/>
        <end position="135"/>
    </location>
</feature>
<keyword evidence="1" id="KW-1133">Transmembrane helix</keyword>
<proteinExistence type="predicted"/>
<feature type="transmembrane region" description="Helical" evidence="1">
    <location>
        <begin position="26"/>
        <end position="48"/>
    </location>
</feature>
<name>A0A373A546_9ACTN</name>
<reference evidence="2 3" key="1">
    <citation type="submission" date="2018-08" db="EMBL/GenBank/DDBJ databases">
        <title>Diversity &amp; Physiological Properties of Lignin-Decomposing Actinobacteria from Soil.</title>
        <authorList>
            <person name="Roh S.G."/>
            <person name="Kim S.B."/>
        </authorList>
    </citation>
    <scope>NUCLEOTIDE SEQUENCE [LARGE SCALE GENOMIC DNA]</scope>
    <source>
        <strain evidence="2 3">MMS17-GH009</strain>
    </source>
</reference>
<gene>
    <name evidence="2" type="ORF">DR950_06700</name>
</gene>
<sequence>MWQRFRGEEWPTLRELLAPARRVARWWALVPLLFCLWPFLVFLALYPMARSARRLARRVFIVPGPRGITDEVVLRVQRIRGWLALGAALVVLLVYGTADDWDQLDDQFETRLTVTPLLVLVTAPVVVGVLFRLAGPATRPAMRAQVRPAVLMASQYLGACAAVPVLLWLAGQAQGSVQGLFLGPLFNLLVLALPIWVLMFVAFASPTVVRTAFTMDRVHPVFPPVLTGVLVWELALIGLVFGGLPPGPPAVQLAAVVGGPATVTAVAWWEVHRLRSRFGVSLRGRATAGSGR</sequence>
<accession>A0A373A546</accession>